<protein>
    <submittedName>
        <fullName evidence="2">Uncharacterized protein DUF397</fullName>
    </submittedName>
</protein>
<organism evidence="2 3">
    <name type="scientific">Actinomadura pelletieri DSM 43383</name>
    <dbReference type="NCBI Taxonomy" id="1120940"/>
    <lineage>
        <taxon>Bacteria</taxon>
        <taxon>Bacillati</taxon>
        <taxon>Actinomycetota</taxon>
        <taxon>Actinomycetes</taxon>
        <taxon>Streptosporangiales</taxon>
        <taxon>Thermomonosporaceae</taxon>
        <taxon>Actinomadura</taxon>
    </lineage>
</organism>
<dbReference type="Proteomes" id="UP000274601">
    <property type="component" value="Unassembled WGS sequence"/>
</dbReference>
<dbReference type="AlphaFoldDB" id="A0A495QZ25"/>
<feature type="domain" description="DUF397" evidence="1">
    <location>
        <begin position="4"/>
        <end position="59"/>
    </location>
</feature>
<name>A0A495QZ25_9ACTN</name>
<dbReference type="RefSeq" id="WP_121432906.1">
    <property type="nucleotide sequence ID" value="NZ_RBWU01000001.1"/>
</dbReference>
<gene>
    <name evidence="2" type="ORF">BZB76_0847</name>
</gene>
<evidence type="ECO:0000313" key="2">
    <source>
        <dbReference type="EMBL" id="RKS79382.1"/>
    </source>
</evidence>
<dbReference type="EMBL" id="RBWU01000001">
    <property type="protein sequence ID" value="RKS79382.1"/>
    <property type="molecule type" value="Genomic_DNA"/>
</dbReference>
<dbReference type="InterPro" id="IPR007278">
    <property type="entry name" value="DUF397"/>
</dbReference>
<reference evidence="2 3" key="1">
    <citation type="submission" date="2018-10" db="EMBL/GenBank/DDBJ databases">
        <title>Genomic Encyclopedia of Archaeal and Bacterial Type Strains, Phase II (KMG-II): from individual species to whole genera.</title>
        <authorList>
            <person name="Goeker M."/>
        </authorList>
    </citation>
    <scope>NUCLEOTIDE SEQUENCE [LARGE SCALE GENOMIC DNA]</scope>
    <source>
        <strain evidence="2 3">DSM 43383</strain>
    </source>
</reference>
<evidence type="ECO:0000259" key="1">
    <source>
        <dbReference type="Pfam" id="PF04149"/>
    </source>
</evidence>
<accession>A0A495QZ25</accession>
<evidence type="ECO:0000313" key="3">
    <source>
        <dbReference type="Proteomes" id="UP000274601"/>
    </source>
</evidence>
<proteinExistence type="predicted"/>
<sequence>MNVEWRKSSRSGGGGGTMGDCVELASMNGKIGIRDSKNPNHGHLTVGRDALRDLVNEIKSGDLDL</sequence>
<dbReference type="OrthoDB" id="3481959at2"/>
<dbReference type="Pfam" id="PF04149">
    <property type="entry name" value="DUF397"/>
    <property type="match status" value="1"/>
</dbReference>
<keyword evidence="3" id="KW-1185">Reference proteome</keyword>
<comment type="caution">
    <text evidence="2">The sequence shown here is derived from an EMBL/GenBank/DDBJ whole genome shotgun (WGS) entry which is preliminary data.</text>
</comment>